<sequence>MKIGYAASSGEIDILDTLRYTKDHGFDCVELNMNMPIFFPENFTKEDREKIKGYKDENNIEITLHAPEDITLLQLQKSIRKATIDRLKEVIDFGYDIGASRMTMHIGSAVCFTLTDRKSYLDEFYCEEYKKVLKESLIDLMDYAKDKVMICVENSGRFPKMVVQETLEELLNEGGLYLTWDIGHSYTNKYNEVEFFLKHVDKIRTCHLHDNNGESDHQIIGSGNVDFQWHIDKMKNSDVCYIIEVRPRENAVKSLKKLKEILRKKTQS</sequence>
<dbReference type="OrthoDB" id="270844at2"/>
<dbReference type="KEGG" id="crs:FQB35_02625"/>
<dbReference type="PANTHER" id="PTHR12110:SF21">
    <property type="entry name" value="XYLOSE ISOMERASE-LIKE TIM BARREL DOMAIN-CONTAINING PROTEIN"/>
    <property type="match status" value="1"/>
</dbReference>
<evidence type="ECO:0000313" key="3">
    <source>
        <dbReference type="Proteomes" id="UP000324646"/>
    </source>
</evidence>
<evidence type="ECO:0000313" key="2">
    <source>
        <dbReference type="EMBL" id="QEK11353.1"/>
    </source>
</evidence>
<reference evidence="2 3" key="1">
    <citation type="submission" date="2019-07" db="EMBL/GenBank/DDBJ databases">
        <title>Complete genome of Crassaminicella thermophila SY095.</title>
        <authorList>
            <person name="Li X."/>
        </authorList>
    </citation>
    <scope>NUCLEOTIDE SEQUENCE [LARGE SCALE GENOMIC DNA]</scope>
    <source>
        <strain evidence="2 3">SY095</strain>
    </source>
</reference>
<evidence type="ECO:0000259" key="1">
    <source>
        <dbReference type="Pfam" id="PF01261"/>
    </source>
</evidence>
<protein>
    <submittedName>
        <fullName evidence="2">Sugar phosphate isomerase/epimerase</fullName>
    </submittedName>
</protein>
<dbReference type="Pfam" id="PF01261">
    <property type="entry name" value="AP_endonuc_2"/>
    <property type="match status" value="1"/>
</dbReference>
<dbReference type="InterPro" id="IPR013022">
    <property type="entry name" value="Xyl_isomerase-like_TIM-brl"/>
</dbReference>
<dbReference type="InterPro" id="IPR050312">
    <property type="entry name" value="IolE/XylAMocC-like"/>
</dbReference>
<proteinExistence type="predicted"/>
<dbReference type="AlphaFoldDB" id="A0A5C0S9W9"/>
<dbReference type="RefSeq" id="WP_148808433.1">
    <property type="nucleotide sequence ID" value="NZ_CP042243.1"/>
</dbReference>
<keyword evidence="2" id="KW-0413">Isomerase</keyword>
<organism evidence="2 3">
    <name type="scientific">Crassaminicella thermophila</name>
    <dbReference type="NCBI Taxonomy" id="2599308"/>
    <lineage>
        <taxon>Bacteria</taxon>
        <taxon>Bacillati</taxon>
        <taxon>Bacillota</taxon>
        <taxon>Clostridia</taxon>
        <taxon>Eubacteriales</taxon>
        <taxon>Clostridiaceae</taxon>
        <taxon>Crassaminicella</taxon>
    </lineage>
</organism>
<dbReference type="Gene3D" id="3.20.20.150">
    <property type="entry name" value="Divalent-metal-dependent TIM barrel enzymes"/>
    <property type="match status" value="1"/>
</dbReference>
<dbReference type="Proteomes" id="UP000324646">
    <property type="component" value="Chromosome"/>
</dbReference>
<gene>
    <name evidence="2" type="ORF">FQB35_02625</name>
</gene>
<keyword evidence="3" id="KW-1185">Reference proteome</keyword>
<dbReference type="EMBL" id="CP042243">
    <property type="protein sequence ID" value="QEK11353.1"/>
    <property type="molecule type" value="Genomic_DNA"/>
</dbReference>
<dbReference type="InterPro" id="IPR036237">
    <property type="entry name" value="Xyl_isomerase-like_sf"/>
</dbReference>
<dbReference type="GO" id="GO:0016853">
    <property type="term" value="F:isomerase activity"/>
    <property type="evidence" value="ECO:0007669"/>
    <property type="project" value="UniProtKB-KW"/>
</dbReference>
<name>A0A5C0S9W9_CRATE</name>
<dbReference type="PANTHER" id="PTHR12110">
    <property type="entry name" value="HYDROXYPYRUVATE ISOMERASE"/>
    <property type="match status" value="1"/>
</dbReference>
<feature type="domain" description="Xylose isomerase-like TIM barrel" evidence="1">
    <location>
        <begin position="19"/>
        <end position="260"/>
    </location>
</feature>
<accession>A0A5C0S9W9</accession>
<dbReference type="SUPFAM" id="SSF51658">
    <property type="entry name" value="Xylose isomerase-like"/>
    <property type="match status" value="1"/>
</dbReference>